<protein>
    <submittedName>
        <fullName evidence="3">DegV family protein</fullName>
    </submittedName>
</protein>
<accession>A0A2I1MSE9</accession>
<dbReference type="PANTHER" id="PTHR33434:SF2">
    <property type="entry name" value="FATTY ACID-BINDING PROTEIN TM_1468"/>
    <property type="match status" value="1"/>
</dbReference>
<evidence type="ECO:0000256" key="2">
    <source>
        <dbReference type="ARBA" id="ARBA00023121"/>
    </source>
</evidence>
<dbReference type="OrthoDB" id="9775494at2"/>
<dbReference type="Pfam" id="PF02645">
    <property type="entry name" value="DegV"/>
    <property type="match status" value="1"/>
</dbReference>
<dbReference type="PANTHER" id="PTHR33434">
    <property type="entry name" value="DEGV DOMAIN-CONTAINING PROTEIN DR_1986-RELATED"/>
    <property type="match status" value="1"/>
</dbReference>
<comment type="function">
    <text evidence="1">May bind long-chain fatty acids, such as palmitate, and may play a role in lipid transport or fatty acid metabolism.</text>
</comment>
<evidence type="ECO:0000313" key="3">
    <source>
        <dbReference type="EMBL" id="PKZ23031.1"/>
    </source>
</evidence>
<keyword evidence="2" id="KW-0446">Lipid-binding</keyword>
<sequence>MRKGRKYMSKIAILCDSLAYLDPAFKEEHDIFVVPLSVTFSDGTYRDMVEIDDKSFYAKVEASGEFPKSSQPSPGAFMEAFDEIQAKGYDQVLAIMVTPRASGTFETLKMAAAQEEDLEVYPFNSQIGLQAQGYYIEAAVKERDQGRSVEEIIANLDKLSPYSKLYVILDDVRYVLKGGRLGSAATALVNFLKIKPIVKVGQDRLELSARTRSLKKAIQRVVESLEEDAAKGLPLRATISGRKDFEPYQSLKAIVQEKFPDMRLDEGIIGPTVGVHSGPNAFALMWSIDTDKLSLDDL</sequence>
<dbReference type="NCBIfam" id="TIGR00762">
    <property type="entry name" value="DegV"/>
    <property type="match status" value="1"/>
</dbReference>
<dbReference type="EMBL" id="PKGY01000001">
    <property type="protein sequence ID" value="PKZ23031.1"/>
    <property type="molecule type" value="Genomic_DNA"/>
</dbReference>
<dbReference type="Gene3D" id="3.40.50.10170">
    <property type="match status" value="1"/>
</dbReference>
<dbReference type="InterPro" id="IPR043168">
    <property type="entry name" value="DegV_C"/>
</dbReference>
<gene>
    <name evidence="3" type="ORF">CYJ28_00290</name>
</gene>
<dbReference type="InterPro" id="IPR050270">
    <property type="entry name" value="DegV_domain_contain"/>
</dbReference>
<dbReference type="Gene3D" id="3.30.1180.10">
    <property type="match status" value="1"/>
</dbReference>
<dbReference type="Proteomes" id="UP000234239">
    <property type="component" value="Unassembled WGS sequence"/>
</dbReference>
<evidence type="ECO:0000313" key="4">
    <source>
        <dbReference type="Proteomes" id="UP000234239"/>
    </source>
</evidence>
<organism evidence="3 4">
    <name type="scientific">Aerococcus sanguinicola</name>
    <dbReference type="NCBI Taxonomy" id="119206"/>
    <lineage>
        <taxon>Bacteria</taxon>
        <taxon>Bacillati</taxon>
        <taxon>Bacillota</taxon>
        <taxon>Bacilli</taxon>
        <taxon>Lactobacillales</taxon>
        <taxon>Aerococcaceae</taxon>
        <taxon>Aerococcus</taxon>
    </lineage>
</organism>
<comment type="caution">
    <text evidence="3">The sequence shown here is derived from an EMBL/GenBank/DDBJ whole genome shotgun (WGS) entry which is preliminary data.</text>
</comment>
<evidence type="ECO:0000256" key="1">
    <source>
        <dbReference type="ARBA" id="ARBA00003238"/>
    </source>
</evidence>
<dbReference type="GO" id="GO:0008289">
    <property type="term" value="F:lipid binding"/>
    <property type="evidence" value="ECO:0007669"/>
    <property type="project" value="UniProtKB-KW"/>
</dbReference>
<dbReference type="SUPFAM" id="SSF82549">
    <property type="entry name" value="DAK1/DegV-like"/>
    <property type="match status" value="1"/>
</dbReference>
<proteinExistence type="predicted"/>
<reference evidence="3 4" key="1">
    <citation type="submission" date="2017-12" db="EMBL/GenBank/DDBJ databases">
        <title>Phylogenetic diversity of female urinary microbiome.</title>
        <authorList>
            <person name="Thomas-White K."/>
            <person name="Wolfe A.J."/>
        </authorList>
    </citation>
    <scope>NUCLEOTIDE SEQUENCE [LARGE SCALE GENOMIC DNA]</scope>
    <source>
        <strain evidence="3 4">UMB0139</strain>
    </source>
</reference>
<dbReference type="AlphaFoldDB" id="A0A2I1MSE9"/>
<name>A0A2I1MSE9_9LACT</name>
<dbReference type="PROSITE" id="PS51482">
    <property type="entry name" value="DEGV"/>
    <property type="match status" value="1"/>
</dbReference>
<dbReference type="InterPro" id="IPR003797">
    <property type="entry name" value="DegV"/>
</dbReference>